<evidence type="ECO:0000313" key="5">
    <source>
        <dbReference type="Proteomes" id="UP000262699"/>
    </source>
</evidence>
<dbReference type="PANTHER" id="PTHR44591:SF3">
    <property type="entry name" value="RESPONSE REGULATORY DOMAIN-CONTAINING PROTEIN"/>
    <property type="match status" value="1"/>
</dbReference>
<dbReference type="InterPro" id="IPR001789">
    <property type="entry name" value="Sig_transdc_resp-reg_receiver"/>
</dbReference>
<protein>
    <recommendedName>
        <fullName evidence="3">Response regulatory domain-containing protein</fullName>
    </recommendedName>
</protein>
<dbReference type="AlphaFoldDB" id="A0A3D0WES2"/>
<dbReference type="InterPro" id="IPR050595">
    <property type="entry name" value="Bact_response_regulator"/>
</dbReference>
<dbReference type="Gene3D" id="3.40.50.2300">
    <property type="match status" value="1"/>
</dbReference>
<organism evidence="4 5">
    <name type="scientific">Sphingomonas bacterium</name>
    <dbReference type="NCBI Taxonomy" id="1895847"/>
    <lineage>
        <taxon>Bacteria</taxon>
        <taxon>Pseudomonadati</taxon>
        <taxon>Pseudomonadota</taxon>
        <taxon>Alphaproteobacteria</taxon>
        <taxon>Sphingomonadales</taxon>
        <taxon>Sphingomonadaceae</taxon>
        <taxon>Sphingomonas</taxon>
    </lineage>
</organism>
<dbReference type="GO" id="GO:0000160">
    <property type="term" value="P:phosphorelay signal transduction system"/>
    <property type="evidence" value="ECO:0007669"/>
    <property type="project" value="InterPro"/>
</dbReference>
<feature type="domain" description="Response regulatory" evidence="3">
    <location>
        <begin position="1"/>
        <end position="87"/>
    </location>
</feature>
<evidence type="ECO:0000259" key="3">
    <source>
        <dbReference type="PROSITE" id="PS50110"/>
    </source>
</evidence>
<feature type="modified residue" description="4-aspartylphosphate" evidence="2">
    <location>
        <position position="27"/>
    </location>
</feature>
<feature type="non-terminal residue" evidence="4">
    <location>
        <position position="1"/>
    </location>
</feature>
<dbReference type="PROSITE" id="PS50110">
    <property type="entry name" value="RESPONSE_REGULATORY"/>
    <property type="match status" value="1"/>
</dbReference>
<dbReference type="InterPro" id="IPR011006">
    <property type="entry name" value="CheY-like_superfamily"/>
</dbReference>
<dbReference type="EMBL" id="DOYJ01000370">
    <property type="protein sequence ID" value="HCB77120.1"/>
    <property type="molecule type" value="Genomic_DNA"/>
</dbReference>
<name>A0A3D0WES2_9SPHN</name>
<gene>
    <name evidence="4" type="ORF">DEP91_13295</name>
</gene>
<evidence type="ECO:0000313" key="4">
    <source>
        <dbReference type="EMBL" id="HCB77120.1"/>
    </source>
</evidence>
<dbReference type="SUPFAM" id="SSF52172">
    <property type="entry name" value="CheY-like"/>
    <property type="match status" value="1"/>
</dbReference>
<proteinExistence type="predicted"/>
<dbReference type="PANTHER" id="PTHR44591">
    <property type="entry name" value="STRESS RESPONSE REGULATOR PROTEIN 1"/>
    <property type="match status" value="1"/>
</dbReference>
<evidence type="ECO:0000256" key="2">
    <source>
        <dbReference type="PROSITE-ProRule" id="PRU00169"/>
    </source>
</evidence>
<dbReference type="Proteomes" id="UP000262699">
    <property type="component" value="Unassembled WGS sequence"/>
</dbReference>
<sequence length="102" mass="10709">KVLTAENGEAALELIARCERPDLLVSDHLMPGMTGTELARHLRGRLPAMGVLIVSGYADVATLSPDLAHLPKPFRATDLSAALAGAKVFPVATVDVIALDPQ</sequence>
<comment type="caution">
    <text evidence="4">The sequence shown here is derived from an EMBL/GenBank/DDBJ whole genome shotgun (WGS) entry which is preliminary data.</text>
</comment>
<reference evidence="4 5" key="1">
    <citation type="journal article" date="2018" name="Nat. Biotechnol.">
        <title>A standardized bacterial taxonomy based on genome phylogeny substantially revises the tree of life.</title>
        <authorList>
            <person name="Parks D.H."/>
            <person name="Chuvochina M."/>
            <person name="Waite D.W."/>
            <person name="Rinke C."/>
            <person name="Skarshewski A."/>
            <person name="Chaumeil P.A."/>
            <person name="Hugenholtz P."/>
        </authorList>
    </citation>
    <scope>NUCLEOTIDE SEQUENCE [LARGE SCALE GENOMIC DNA]</scope>
    <source>
        <strain evidence="4">UBA9015</strain>
    </source>
</reference>
<keyword evidence="1 2" id="KW-0597">Phosphoprotein</keyword>
<accession>A0A3D0WES2</accession>
<evidence type="ECO:0000256" key="1">
    <source>
        <dbReference type="ARBA" id="ARBA00022553"/>
    </source>
</evidence>
<dbReference type="Pfam" id="PF00072">
    <property type="entry name" value="Response_reg"/>
    <property type="match status" value="1"/>
</dbReference>